<reference evidence="2 3" key="1">
    <citation type="journal article" date="2016" name="Nat. Commun.">
        <title>Thousands of microbial genomes shed light on interconnected biogeochemical processes in an aquifer system.</title>
        <authorList>
            <person name="Anantharaman K."/>
            <person name="Brown C.T."/>
            <person name="Hug L.A."/>
            <person name="Sharon I."/>
            <person name="Castelle C.J."/>
            <person name="Probst A.J."/>
            <person name="Thomas B.C."/>
            <person name="Singh A."/>
            <person name="Wilkins M.J."/>
            <person name="Karaoz U."/>
            <person name="Brodie E.L."/>
            <person name="Williams K.H."/>
            <person name="Hubbard S.S."/>
            <person name="Banfield J.F."/>
        </authorList>
    </citation>
    <scope>NUCLEOTIDE SEQUENCE [LARGE SCALE GENOMIC DNA]</scope>
</reference>
<organism evidence="2 3">
    <name type="scientific">Candidatus Magasanikbacteria bacterium RIFCSPHIGHO2_02_FULL_45_10</name>
    <dbReference type="NCBI Taxonomy" id="1798679"/>
    <lineage>
        <taxon>Bacteria</taxon>
        <taxon>Candidatus Magasanikiibacteriota</taxon>
    </lineage>
</organism>
<dbReference type="Pfam" id="PF04402">
    <property type="entry name" value="SIMPL"/>
    <property type="match status" value="1"/>
</dbReference>
<sequence length="270" mass="29963">MANPPQSQMINKDHESFTKKILMVLMAVVLVYLTLFLGTLMRNNLKKYRFIGQAEQMERTFAVNGVGKVTGKNDVAETTIGFSNTDKDVAKAQETNRKVMDPLLKELKSLGIGENDLQSNYTIYPEYDYTPERGQQLRGFRVTNNIIVKIRDLTKVTAVLALPSKFGANEVSGLNFTIDDTENLRNDARLEALADAKSKARQLAENLGVVLGEVVSYSEYEATAYPYSMNQMTFAKEGVGGGGPTEIATGSREVNMGVTVVYKIYSNQSW</sequence>
<dbReference type="Gene3D" id="3.30.70.2970">
    <property type="entry name" value="Protein of unknown function (DUF541), domain 2"/>
    <property type="match status" value="1"/>
</dbReference>
<dbReference type="InterPro" id="IPR052022">
    <property type="entry name" value="26kDa_periplasmic_antigen"/>
</dbReference>
<evidence type="ECO:0000313" key="3">
    <source>
        <dbReference type="Proteomes" id="UP000176413"/>
    </source>
</evidence>
<dbReference type="PANTHER" id="PTHR34387">
    <property type="entry name" value="SLR1258 PROTEIN"/>
    <property type="match status" value="1"/>
</dbReference>
<evidence type="ECO:0000313" key="2">
    <source>
        <dbReference type="EMBL" id="OGH69369.1"/>
    </source>
</evidence>
<keyword evidence="1" id="KW-1133">Transmembrane helix</keyword>
<gene>
    <name evidence="2" type="ORF">A3D53_00030</name>
</gene>
<keyword evidence="1" id="KW-0812">Transmembrane</keyword>
<dbReference type="PANTHER" id="PTHR34387:SF2">
    <property type="entry name" value="SLR1258 PROTEIN"/>
    <property type="match status" value="1"/>
</dbReference>
<proteinExistence type="predicted"/>
<accession>A0A1F6MCM3</accession>
<dbReference type="GO" id="GO:0006974">
    <property type="term" value="P:DNA damage response"/>
    <property type="evidence" value="ECO:0007669"/>
    <property type="project" value="TreeGrafter"/>
</dbReference>
<dbReference type="Proteomes" id="UP000176413">
    <property type="component" value="Unassembled WGS sequence"/>
</dbReference>
<evidence type="ECO:0008006" key="4">
    <source>
        <dbReference type="Google" id="ProtNLM"/>
    </source>
</evidence>
<dbReference type="AlphaFoldDB" id="A0A1F6MCM3"/>
<keyword evidence="1" id="KW-0472">Membrane</keyword>
<protein>
    <recommendedName>
        <fullName evidence="4">SIMPL domain-containing protein</fullName>
    </recommendedName>
</protein>
<name>A0A1F6MCM3_9BACT</name>
<dbReference type="Gene3D" id="3.30.110.170">
    <property type="entry name" value="Protein of unknown function (DUF541), domain 1"/>
    <property type="match status" value="1"/>
</dbReference>
<dbReference type="InterPro" id="IPR007497">
    <property type="entry name" value="SIMPL/DUF541"/>
</dbReference>
<feature type="transmembrane region" description="Helical" evidence="1">
    <location>
        <begin position="21"/>
        <end position="41"/>
    </location>
</feature>
<evidence type="ECO:0000256" key="1">
    <source>
        <dbReference type="SAM" id="Phobius"/>
    </source>
</evidence>
<comment type="caution">
    <text evidence="2">The sequence shown here is derived from an EMBL/GenBank/DDBJ whole genome shotgun (WGS) entry which is preliminary data.</text>
</comment>
<dbReference type="EMBL" id="MFQA01000003">
    <property type="protein sequence ID" value="OGH69369.1"/>
    <property type="molecule type" value="Genomic_DNA"/>
</dbReference>